<dbReference type="SUPFAM" id="SSF56672">
    <property type="entry name" value="DNA/RNA polymerases"/>
    <property type="match status" value="1"/>
</dbReference>
<dbReference type="PANTHER" id="PTHR35046:SF18">
    <property type="entry name" value="RNA-DIRECTED DNA POLYMERASE"/>
    <property type="match status" value="1"/>
</dbReference>
<dbReference type="Gene3D" id="2.40.70.10">
    <property type="entry name" value="Acid Proteases"/>
    <property type="match status" value="1"/>
</dbReference>
<organism evidence="1 2">
    <name type="scientific">Cucumis melo var. makuwa</name>
    <name type="common">Oriental melon</name>
    <dbReference type="NCBI Taxonomy" id="1194695"/>
    <lineage>
        <taxon>Eukaryota</taxon>
        <taxon>Viridiplantae</taxon>
        <taxon>Streptophyta</taxon>
        <taxon>Embryophyta</taxon>
        <taxon>Tracheophyta</taxon>
        <taxon>Spermatophyta</taxon>
        <taxon>Magnoliopsida</taxon>
        <taxon>eudicotyledons</taxon>
        <taxon>Gunneridae</taxon>
        <taxon>Pentapetalae</taxon>
        <taxon>rosids</taxon>
        <taxon>fabids</taxon>
        <taxon>Cucurbitales</taxon>
        <taxon>Cucurbitaceae</taxon>
        <taxon>Benincaseae</taxon>
        <taxon>Cucumis</taxon>
    </lineage>
</organism>
<protein>
    <submittedName>
        <fullName evidence="1">Uncharacterized protein</fullName>
    </submittedName>
</protein>
<dbReference type="Proteomes" id="UP000321947">
    <property type="component" value="Unassembled WGS sequence"/>
</dbReference>
<gene>
    <name evidence="1" type="ORF">E5676_scaffold986G00760</name>
</gene>
<dbReference type="AlphaFoldDB" id="A0A5D3BCK4"/>
<proteinExistence type="predicted"/>
<accession>A0A5D3BCK4</accession>
<reference evidence="1 2" key="1">
    <citation type="submission" date="2019-08" db="EMBL/GenBank/DDBJ databases">
        <title>Draft genome sequences of two oriental melons (Cucumis melo L. var makuwa).</title>
        <authorList>
            <person name="Kwon S.-Y."/>
        </authorList>
    </citation>
    <scope>NUCLEOTIDE SEQUENCE [LARGE SCALE GENOMIC DNA]</scope>
    <source>
        <strain evidence="2">cv. Chang Bougi</strain>
        <tissue evidence="1">Leaf</tissue>
    </source>
</reference>
<name>A0A5D3BCK4_CUCMM</name>
<dbReference type="Gene3D" id="3.10.10.10">
    <property type="entry name" value="HIV Type 1 Reverse Transcriptase, subunit A, domain 1"/>
    <property type="match status" value="1"/>
</dbReference>
<dbReference type="EMBL" id="SSTD01019265">
    <property type="protein sequence ID" value="TYJ96779.1"/>
    <property type="molecule type" value="Genomic_DNA"/>
</dbReference>
<dbReference type="PANTHER" id="PTHR35046">
    <property type="entry name" value="ZINC KNUCKLE (CCHC-TYPE) FAMILY PROTEIN"/>
    <property type="match status" value="1"/>
</dbReference>
<comment type="caution">
    <text evidence="1">The sequence shown here is derived from an EMBL/GenBank/DDBJ whole genome shotgun (WGS) entry which is preliminary data.</text>
</comment>
<evidence type="ECO:0000313" key="2">
    <source>
        <dbReference type="Proteomes" id="UP000321947"/>
    </source>
</evidence>
<dbReference type="InterPro" id="IPR021109">
    <property type="entry name" value="Peptidase_aspartic_dom_sf"/>
</dbReference>
<dbReference type="InterPro" id="IPR043502">
    <property type="entry name" value="DNA/RNA_pol_sf"/>
</dbReference>
<dbReference type="CDD" id="cd00303">
    <property type="entry name" value="retropepsin_like"/>
    <property type="match status" value="1"/>
</dbReference>
<evidence type="ECO:0000313" key="1">
    <source>
        <dbReference type="EMBL" id="TYJ96779.1"/>
    </source>
</evidence>
<sequence>MINDTDSSENFVSKKLVPALKLKIEPHSNPYKIGWIKKGGDTQINEICSVPLSIGGRFKDQMVCDVLDMDVCHTLLGRLWRQYDVQANHRGRENTYEFQWINKKIALMPLGKKNEGVNPKKSSSYLFITVSGKNFIKDRESDILDFVVAGHPSTNYSKLIPPKVQDLLNQFPSIKEEPHYRMSPKEYEILHKHVEELLKRGHIQPNISPCAVPALLTPKKDDSWRICVDSRAINKITVKKISSLTLRGKISFKRKY</sequence>